<gene>
    <name evidence="2" type="ORF">BCF74_1497</name>
</gene>
<keyword evidence="1" id="KW-0472">Membrane</keyword>
<evidence type="ECO:0008006" key="4">
    <source>
        <dbReference type="Google" id="ProtNLM"/>
    </source>
</evidence>
<dbReference type="RefSeq" id="WP_106299052.1">
    <property type="nucleotide sequence ID" value="NZ_PVTI01000049.1"/>
</dbReference>
<feature type="transmembrane region" description="Helical" evidence="1">
    <location>
        <begin position="56"/>
        <end position="74"/>
    </location>
</feature>
<protein>
    <recommendedName>
        <fullName evidence="4">DUF3099 family protein</fullName>
    </recommendedName>
</protein>
<dbReference type="InterPro" id="IPR021449">
    <property type="entry name" value="DUF3099"/>
</dbReference>
<name>A0A2T0TSI8_9MICO</name>
<organism evidence="2 3">
    <name type="scientific">Knoellia remsis</name>
    <dbReference type="NCBI Taxonomy" id="407159"/>
    <lineage>
        <taxon>Bacteria</taxon>
        <taxon>Bacillati</taxon>
        <taxon>Actinomycetota</taxon>
        <taxon>Actinomycetes</taxon>
        <taxon>Micrococcales</taxon>
        <taxon>Intrasporangiaceae</taxon>
        <taxon>Knoellia</taxon>
    </lineage>
</organism>
<evidence type="ECO:0000313" key="3">
    <source>
        <dbReference type="Proteomes" id="UP000237822"/>
    </source>
</evidence>
<reference evidence="2 3" key="1">
    <citation type="submission" date="2018-03" db="EMBL/GenBank/DDBJ databases">
        <title>Genomic Encyclopedia of Archaeal and Bacterial Type Strains, Phase II (KMG-II): from individual species to whole genera.</title>
        <authorList>
            <person name="Goeker M."/>
        </authorList>
    </citation>
    <scope>NUCLEOTIDE SEQUENCE [LARGE SCALE GENOMIC DNA]</scope>
    <source>
        <strain evidence="2 3">ATCC BAA-1496</strain>
    </source>
</reference>
<dbReference type="EMBL" id="PVTI01000049">
    <property type="protein sequence ID" value="PRY48621.1"/>
    <property type="molecule type" value="Genomic_DNA"/>
</dbReference>
<keyword evidence="1" id="KW-0812">Transmembrane</keyword>
<keyword evidence="1" id="KW-1133">Transmembrane helix</keyword>
<keyword evidence="3" id="KW-1185">Reference proteome</keyword>
<dbReference type="AlphaFoldDB" id="A0A2T0TSI8"/>
<evidence type="ECO:0000313" key="2">
    <source>
        <dbReference type="EMBL" id="PRY48621.1"/>
    </source>
</evidence>
<dbReference type="Pfam" id="PF11298">
    <property type="entry name" value="DUF3099"/>
    <property type="match status" value="1"/>
</dbReference>
<dbReference type="OrthoDB" id="4229919at2"/>
<evidence type="ECO:0000256" key="1">
    <source>
        <dbReference type="SAM" id="Phobius"/>
    </source>
</evidence>
<proteinExistence type="predicted"/>
<accession>A0A2T0TSI8</accession>
<comment type="caution">
    <text evidence="2">The sequence shown here is derived from an EMBL/GenBank/DDBJ whole genome shotgun (WGS) entry which is preliminary data.</text>
</comment>
<dbReference type="Proteomes" id="UP000237822">
    <property type="component" value="Unassembled WGS sequence"/>
</dbReference>
<sequence>MNRHGTQPVQSVTTAPTSADDDLNARIKQYLVTMGIRTACFVAAFFTQGWVRWTCVALAVVLPYIAVLFANAHAPRRAGRLTKAVPRNPHQQQLGR</sequence>